<dbReference type="PANTHER" id="PTHR34069">
    <property type="entry name" value="3-OXOACYL-[ACYL-CARRIER-PROTEIN] SYNTHASE 3"/>
    <property type="match status" value="1"/>
</dbReference>
<dbReference type="PATRIC" id="fig|626937.4.peg.2578"/>
<evidence type="ECO:0000256" key="6">
    <source>
        <dbReference type="ARBA" id="ARBA00022832"/>
    </source>
</evidence>
<keyword evidence="5" id="KW-0808">Transferase</keyword>
<dbReference type="PANTHER" id="PTHR34069:SF2">
    <property type="entry name" value="BETA-KETOACYL-[ACYL-CARRIER-PROTEIN] SYNTHASE III"/>
    <property type="match status" value="1"/>
</dbReference>
<dbReference type="SUPFAM" id="SSF53901">
    <property type="entry name" value="Thiolase-like"/>
    <property type="match status" value="1"/>
</dbReference>
<comment type="caution">
    <text evidence="12">The sequence shown here is derived from an EMBL/GenBank/DDBJ whole genome shotgun (WGS) entry which is preliminary data.</text>
</comment>
<protein>
    <submittedName>
        <fullName evidence="12">Beta-ketoacyl-acyl-carrier-protein synthase III</fullName>
    </submittedName>
</protein>
<keyword evidence="8" id="KW-0275">Fatty acid biosynthesis</keyword>
<accession>A0A136Q1I8</accession>
<feature type="domain" description="Beta-ketoacyl-[acyl-carrier-protein] synthase III N-terminal" evidence="11">
    <location>
        <begin position="138"/>
        <end position="201"/>
    </location>
</feature>
<proteinExistence type="inferred from homology"/>
<dbReference type="InterPro" id="IPR004655">
    <property type="entry name" value="FabH"/>
</dbReference>
<keyword evidence="7" id="KW-0443">Lipid metabolism</keyword>
<dbReference type="Pfam" id="PF08545">
    <property type="entry name" value="ACP_syn_III"/>
    <property type="match status" value="1"/>
</dbReference>
<keyword evidence="3" id="KW-0963">Cytoplasm</keyword>
<evidence type="ECO:0000256" key="7">
    <source>
        <dbReference type="ARBA" id="ARBA00023098"/>
    </source>
</evidence>
<dbReference type="GO" id="GO:0004315">
    <property type="term" value="F:3-oxoacyl-[acyl-carrier-protein] synthase activity"/>
    <property type="evidence" value="ECO:0007669"/>
    <property type="project" value="InterPro"/>
</dbReference>
<evidence type="ECO:0000256" key="5">
    <source>
        <dbReference type="ARBA" id="ARBA00022679"/>
    </source>
</evidence>
<evidence type="ECO:0000259" key="10">
    <source>
        <dbReference type="Pfam" id="PF08541"/>
    </source>
</evidence>
<keyword evidence="9" id="KW-0012">Acyltransferase</keyword>
<dbReference type="Pfam" id="PF08541">
    <property type="entry name" value="ACP_syn_III_C"/>
    <property type="match status" value="1"/>
</dbReference>
<sequence>MTVQRFFFPEGNKNFNIVFPERHLVRYEVGGIMSIHIMGTGSYLPEKVMTNEDFEKIIDTSDEWITKRTGIKRRHYVENGMWNKDMCVIAANIAMKEAGITKDDLGGIIVASVTNEMGVPSVASQIQRELEIPEAVCFDVNSACTGFMFALKAAEGLLRPGGKPFLVCGSETLSRFMNMEDRASCILFGDGAGAVVIEYGAGMKYFEVYSKPDTDGLITINGMNTLKDGVVQPSYAALKGREVYVFATREAERVIRLGLEGSGKTPEEIDWFLMHQSNYRITKTIAQRLGMPMDKFYSNIDDTSNTSAASIPIALDQMNKKGMLKKGDKLVIAGFGGGLSSGCAVYEW</sequence>
<dbReference type="GO" id="GO:0044550">
    <property type="term" value="P:secondary metabolite biosynthetic process"/>
    <property type="evidence" value="ECO:0007669"/>
    <property type="project" value="TreeGrafter"/>
</dbReference>
<dbReference type="InterPro" id="IPR016039">
    <property type="entry name" value="Thiolase-like"/>
</dbReference>
<dbReference type="InterPro" id="IPR013747">
    <property type="entry name" value="ACP_syn_III_C"/>
</dbReference>
<dbReference type="CDD" id="cd00830">
    <property type="entry name" value="KAS_III"/>
    <property type="match status" value="1"/>
</dbReference>
<dbReference type="STRING" id="626937.HMPREF3293_02618"/>
<evidence type="ECO:0000256" key="8">
    <source>
        <dbReference type="ARBA" id="ARBA00023160"/>
    </source>
</evidence>
<reference evidence="12 13" key="1">
    <citation type="submission" date="2016-02" db="EMBL/GenBank/DDBJ databases">
        <authorList>
            <person name="Wen L."/>
            <person name="He K."/>
            <person name="Yang H."/>
        </authorList>
    </citation>
    <scope>NUCLEOTIDE SEQUENCE [LARGE SCALE GENOMIC DNA]</scope>
    <source>
        <strain evidence="12 13">DSM 22607</strain>
    </source>
</reference>
<dbReference type="Proteomes" id="UP000070366">
    <property type="component" value="Unassembled WGS sequence"/>
</dbReference>
<evidence type="ECO:0000256" key="9">
    <source>
        <dbReference type="ARBA" id="ARBA00023315"/>
    </source>
</evidence>
<dbReference type="EMBL" id="LSZW01000064">
    <property type="protein sequence ID" value="KXK64539.1"/>
    <property type="molecule type" value="Genomic_DNA"/>
</dbReference>
<evidence type="ECO:0000256" key="1">
    <source>
        <dbReference type="ARBA" id="ARBA00005189"/>
    </source>
</evidence>
<name>A0A136Q1I8_9FIRM</name>
<gene>
    <name evidence="12" type="ORF">HMPREF3293_02618</name>
</gene>
<keyword evidence="4" id="KW-0444">Lipid biosynthesis</keyword>
<feature type="domain" description="Beta-ketoacyl-[acyl-carrier-protein] synthase III C-terminal" evidence="10">
    <location>
        <begin position="259"/>
        <end position="348"/>
    </location>
</feature>
<dbReference type="AlphaFoldDB" id="A0A136Q1I8"/>
<comment type="pathway">
    <text evidence="1">Lipid metabolism.</text>
</comment>
<organism evidence="12 13">
    <name type="scientific">Christensenella minuta</name>
    <dbReference type="NCBI Taxonomy" id="626937"/>
    <lineage>
        <taxon>Bacteria</taxon>
        <taxon>Bacillati</taxon>
        <taxon>Bacillota</taxon>
        <taxon>Clostridia</taxon>
        <taxon>Christensenellales</taxon>
        <taxon>Christensenellaceae</taxon>
        <taxon>Christensenella</taxon>
    </lineage>
</organism>
<dbReference type="NCBIfam" id="TIGR00747">
    <property type="entry name" value="fabH"/>
    <property type="match status" value="1"/>
</dbReference>
<keyword evidence="13" id="KW-1185">Reference proteome</keyword>
<evidence type="ECO:0000256" key="3">
    <source>
        <dbReference type="ARBA" id="ARBA00022490"/>
    </source>
</evidence>
<dbReference type="InterPro" id="IPR013751">
    <property type="entry name" value="ACP_syn_III_N"/>
</dbReference>
<evidence type="ECO:0000313" key="12">
    <source>
        <dbReference type="EMBL" id="KXK64539.1"/>
    </source>
</evidence>
<dbReference type="NCBIfam" id="NF006829">
    <property type="entry name" value="PRK09352.1"/>
    <property type="match status" value="1"/>
</dbReference>
<comment type="similarity">
    <text evidence="2">Belongs to the thiolase-like superfamily. FabH family.</text>
</comment>
<evidence type="ECO:0000256" key="2">
    <source>
        <dbReference type="ARBA" id="ARBA00008642"/>
    </source>
</evidence>
<evidence type="ECO:0000256" key="4">
    <source>
        <dbReference type="ARBA" id="ARBA00022516"/>
    </source>
</evidence>
<evidence type="ECO:0000313" key="13">
    <source>
        <dbReference type="Proteomes" id="UP000070366"/>
    </source>
</evidence>
<keyword evidence="6" id="KW-0276">Fatty acid metabolism</keyword>
<dbReference type="GO" id="GO:0006633">
    <property type="term" value="P:fatty acid biosynthetic process"/>
    <property type="evidence" value="ECO:0007669"/>
    <property type="project" value="UniProtKB-KW"/>
</dbReference>
<dbReference type="Gene3D" id="3.40.47.10">
    <property type="match status" value="1"/>
</dbReference>
<evidence type="ECO:0000259" key="11">
    <source>
        <dbReference type="Pfam" id="PF08545"/>
    </source>
</evidence>